<name>A0AC60NYX4_IXOPE</name>
<evidence type="ECO:0000313" key="1">
    <source>
        <dbReference type="EMBL" id="KAG0412292.1"/>
    </source>
</evidence>
<comment type="caution">
    <text evidence="1">The sequence shown here is derived from an EMBL/GenBank/DDBJ whole genome shotgun (WGS) entry which is preliminary data.</text>
</comment>
<feature type="non-terminal residue" evidence="1">
    <location>
        <position position="1"/>
    </location>
</feature>
<accession>A0AC60NYX4</accession>
<keyword evidence="2" id="KW-1185">Reference proteome</keyword>
<organism evidence="1 2">
    <name type="scientific">Ixodes persulcatus</name>
    <name type="common">Taiga tick</name>
    <dbReference type="NCBI Taxonomy" id="34615"/>
    <lineage>
        <taxon>Eukaryota</taxon>
        <taxon>Metazoa</taxon>
        <taxon>Ecdysozoa</taxon>
        <taxon>Arthropoda</taxon>
        <taxon>Chelicerata</taxon>
        <taxon>Arachnida</taxon>
        <taxon>Acari</taxon>
        <taxon>Parasitiformes</taxon>
        <taxon>Ixodida</taxon>
        <taxon>Ixodoidea</taxon>
        <taxon>Ixodidae</taxon>
        <taxon>Ixodinae</taxon>
        <taxon>Ixodes</taxon>
    </lineage>
</organism>
<reference evidence="1 2" key="1">
    <citation type="journal article" date="2020" name="Cell">
        <title>Large-Scale Comparative Analyses of Tick Genomes Elucidate Their Genetic Diversity and Vector Capacities.</title>
        <authorList>
            <consortium name="Tick Genome and Microbiome Consortium (TIGMIC)"/>
            <person name="Jia N."/>
            <person name="Wang J."/>
            <person name="Shi W."/>
            <person name="Du L."/>
            <person name="Sun Y."/>
            <person name="Zhan W."/>
            <person name="Jiang J.F."/>
            <person name="Wang Q."/>
            <person name="Zhang B."/>
            <person name="Ji P."/>
            <person name="Bell-Sakyi L."/>
            <person name="Cui X.M."/>
            <person name="Yuan T.T."/>
            <person name="Jiang B.G."/>
            <person name="Yang W.F."/>
            <person name="Lam T.T."/>
            <person name="Chang Q.C."/>
            <person name="Ding S.J."/>
            <person name="Wang X.J."/>
            <person name="Zhu J.G."/>
            <person name="Ruan X.D."/>
            <person name="Zhao L."/>
            <person name="Wei J.T."/>
            <person name="Ye R.Z."/>
            <person name="Que T.C."/>
            <person name="Du C.H."/>
            <person name="Zhou Y.H."/>
            <person name="Cheng J.X."/>
            <person name="Dai P.F."/>
            <person name="Guo W.B."/>
            <person name="Han X.H."/>
            <person name="Huang E.J."/>
            <person name="Li L.F."/>
            <person name="Wei W."/>
            <person name="Gao Y.C."/>
            <person name="Liu J.Z."/>
            <person name="Shao H.Z."/>
            <person name="Wang X."/>
            <person name="Wang C.C."/>
            <person name="Yang T.C."/>
            <person name="Huo Q.B."/>
            <person name="Li W."/>
            <person name="Chen H.Y."/>
            <person name="Chen S.E."/>
            <person name="Zhou L.G."/>
            <person name="Ni X.B."/>
            <person name="Tian J.H."/>
            <person name="Sheng Y."/>
            <person name="Liu T."/>
            <person name="Pan Y.S."/>
            <person name="Xia L.Y."/>
            <person name="Li J."/>
            <person name="Zhao F."/>
            <person name="Cao W.C."/>
        </authorList>
    </citation>
    <scope>NUCLEOTIDE SEQUENCE [LARGE SCALE GENOMIC DNA]</scope>
    <source>
        <strain evidence="1">Iper-2018</strain>
    </source>
</reference>
<sequence>HNADDIAETVVMNVLRGDIARLQRCTAITTGSEGAIPRSKPFKYTYEKEIVMYAHFKKLDYFSTECIYSPNAYRGHARAYLKDLEAIRPTAILDIIHSGECMAVKEGIKASTTRRVQPMWLHLEPGGVQGVRHAGGPQPRCAQAGSGKKHQGQGQ</sequence>
<gene>
    <name evidence="1" type="ORF">HPB47_010583</name>
</gene>
<feature type="non-terminal residue" evidence="1">
    <location>
        <position position="155"/>
    </location>
</feature>
<protein>
    <submittedName>
        <fullName evidence="1">Uncharacterized protein</fullName>
    </submittedName>
</protein>
<dbReference type="EMBL" id="JABSTQ010011362">
    <property type="protein sequence ID" value="KAG0412292.1"/>
    <property type="molecule type" value="Genomic_DNA"/>
</dbReference>
<proteinExistence type="predicted"/>
<evidence type="ECO:0000313" key="2">
    <source>
        <dbReference type="Proteomes" id="UP000805193"/>
    </source>
</evidence>
<dbReference type="Proteomes" id="UP000805193">
    <property type="component" value="Unassembled WGS sequence"/>
</dbReference>